<keyword evidence="2" id="KW-1185">Reference proteome</keyword>
<gene>
    <name evidence="1" type="ORF">DI53_1368</name>
</gene>
<organism evidence="1 2">
    <name type="scientific">Sphingobacterium deserti</name>
    <dbReference type="NCBI Taxonomy" id="1229276"/>
    <lineage>
        <taxon>Bacteria</taxon>
        <taxon>Pseudomonadati</taxon>
        <taxon>Bacteroidota</taxon>
        <taxon>Sphingobacteriia</taxon>
        <taxon>Sphingobacteriales</taxon>
        <taxon>Sphingobacteriaceae</taxon>
        <taxon>Sphingobacterium</taxon>
    </lineage>
</organism>
<evidence type="ECO:0000313" key="2">
    <source>
        <dbReference type="Proteomes" id="UP000031802"/>
    </source>
</evidence>
<dbReference type="STRING" id="1229276.DI53_1368"/>
<reference evidence="2" key="1">
    <citation type="submission" date="2014-04" db="EMBL/GenBank/DDBJ databases">
        <title>Whole-Genome optical mapping and complete genome sequence of Sphingobacterium deserti sp. nov., a new spaces isolated from desert in the west of China.</title>
        <authorList>
            <person name="Teng C."/>
            <person name="Zhou Z."/>
            <person name="Li X."/>
            <person name="Chen M."/>
            <person name="Lin M."/>
            <person name="Wang L."/>
            <person name="Su S."/>
            <person name="Zhang C."/>
            <person name="Zhang W."/>
        </authorList>
    </citation>
    <scope>NUCLEOTIDE SEQUENCE [LARGE SCALE GENOMIC DNA]</scope>
    <source>
        <strain evidence="2">ACCC05744</strain>
    </source>
</reference>
<comment type="caution">
    <text evidence="1">The sequence shown here is derived from an EMBL/GenBank/DDBJ whole genome shotgun (WGS) entry which is preliminary data.</text>
</comment>
<protein>
    <submittedName>
        <fullName evidence="1">Uncharacterized protein</fullName>
    </submittedName>
</protein>
<dbReference type="Proteomes" id="UP000031802">
    <property type="component" value="Unassembled WGS sequence"/>
</dbReference>
<sequence>MFKNPKIRRNEIDATKLTVKVAEIEAIVYF</sequence>
<reference evidence="1 2" key="2">
    <citation type="journal article" date="2015" name="PLoS ONE">
        <title>Whole-Genome Optical Mapping and Finished Genome Sequence of Sphingobacterium deserti sp. nov., a New Species Isolated from the Western Desert of China.</title>
        <authorList>
            <person name="Teng C."/>
            <person name="Zhou Z."/>
            <person name="Molnar I."/>
            <person name="Li X."/>
            <person name="Tang R."/>
            <person name="Chen M."/>
            <person name="Wang L."/>
            <person name="Su S."/>
            <person name="Zhang W."/>
            <person name="Lin M."/>
        </authorList>
    </citation>
    <scope>NUCLEOTIDE SEQUENCE [LARGE SCALE GENOMIC DNA]</scope>
    <source>
        <strain evidence="2">ACCC05744</strain>
    </source>
</reference>
<evidence type="ECO:0000313" key="1">
    <source>
        <dbReference type="EMBL" id="KGE14868.1"/>
    </source>
</evidence>
<dbReference type="AlphaFoldDB" id="A0A0B8T4L1"/>
<dbReference type="EMBL" id="JJMU01000022">
    <property type="protein sequence ID" value="KGE14868.1"/>
    <property type="molecule type" value="Genomic_DNA"/>
</dbReference>
<name>A0A0B8T4L1_9SPHI</name>
<proteinExistence type="predicted"/>
<accession>A0A0B8T4L1</accession>